<comment type="caution">
    <text evidence="1">The sequence shown here is derived from an EMBL/GenBank/DDBJ whole genome shotgun (WGS) entry which is preliminary data.</text>
</comment>
<protein>
    <submittedName>
        <fullName evidence="1">32172_t:CDS:1</fullName>
    </submittedName>
</protein>
<name>A0ACA9SBW3_9GLOM</name>
<gene>
    <name evidence="1" type="ORF">RPERSI_LOCUS28720</name>
</gene>
<evidence type="ECO:0000313" key="2">
    <source>
        <dbReference type="Proteomes" id="UP000789920"/>
    </source>
</evidence>
<sequence>KLLELEFAFHYRIVISCGLNITYCHSDAFSKNDRQYSEKVLDSLLYIYVPAAFFNPIHEVDLNQKLTIRSY</sequence>
<dbReference type="EMBL" id="CAJVQC010105695">
    <property type="protein sequence ID" value="CAG8833143.1"/>
    <property type="molecule type" value="Genomic_DNA"/>
</dbReference>
<proteinExistence type="predicted"/>
<organism evidence="1 2">
    <name type="scientific">Racocetra persica</name>
    <dbReference type="NCBI Taxonomy" id="160502"/>
    <lineage>
        <taxon>Eukaryota</taxon>
        <taxon>Fungi</taxon>
        <taxon>Fungi incertae sedis</taxon>
        <taxon>Mucoromycota</taxon>
        <taxon>Glomeromycotina</taxon>
        <taxon>Glomeromycetes</taxon>
        <taxon>Diversisporales</taxon>
        <taxon>Gigasporaceae</taxon>
        <taxon>Racocetra</taxon>
    </lineage>
</organism>
<accession>A0ACA9SBW3</accession>
<evidence type="ECO:0000313" key="1">
    <source>
        <dbReference type="EMBL" id="CAG8833143.1"/>
    </source>
</evidence>
<keyword evidence="2" id="KW-1185">Reference proteome</keyword>
<dbReference type="Proteomes" id="UP000789920">
    <property type="component" value="Unassembled WGS sequence"/>
</dbReference>
<reference evidence="1" key="1">
    <citation type="submission" date="2021-06" db="EMBL/GenBank/DDBJ databases">
        <authorList>
            <person name="Kallberg Y."/>
            <person name="Tangrot J."/>
            <person name="Rosling A."/>
        </authorList>
    </citation>
    <scope>NUCLEOTIDE SEQUENCE</scope>
    <source>
        <strain evidence="1">MA461A</strain>
    </source>
</reference>
<feature type="non-terminal residue" evidence="1">
    <location>
        <position position="1"/>
    </location>
</feature>